<dbReference type="Pfam" id="PF00225">
    <property type="entry name" value="Kinesin"/>
    <property type="match status" value="1"/>
</dbReference>
<evidence type="ECO:0000256" key="5">
    <source>
        <dbReference type="ARBA" id="ARBA00022840"/>
    </source>
</evidence>
<dbReference type="GO" id="GO:0007018">
    <property type="term" value="P:microtubule-based movement"/>
    <property type="evidence" value="ECO:0007669"/>
    <property type="project" value="InterPro"/>
</dbReference>
<evidence type="ECO:0000256" key="7">
    <source>
        <dbReference type="ARBA" id="ARBA00023175"/>
    </source>
</evidence>
<evidence type="ECO:0000256" key="8">
    <source>
        <dbReference type="ARBA" id="ARBA00023212"/>
    </source>
</evidence>
<feature type="domain" description="Kinesin motor" evidence="13">
    <location>
        <begin position="6"/>
        <end position="337"/>
    </location>
</feature>
<dbReference type="PANTHER" id="PTHR47968">
    <property type="entry name" value="CENTROMERE PROTEIN E"/>
    <property type="match status" value="1"/>
</dbReference>
<evidence type="ECO:0000256" key="12">
    <source>
        <dbReference type="SAM" id="MobiDB-lite"/>
    </source>
</evidence>
<keyword evidence="4 9" id="KW-0547">Nucleotide-binding</keyword>
<keyword evidence="15" id="KW-1185">Reference proteome</keyword>
<dbReference type="GO" id="GO:0005874">
    <property type="term" value="C:microtubule"/>
    <property type="evidence" value="ECO:0007669"/>
    <property type="project" value="UniProtKB-KW"/>
</dbReference>
<comment type="caution">
    <text evidence="14">The sequence shown here is derived from an EMBL/GenBank/DDBJ whole genome shotgun (WGS) entry which is preliminary data.</text>
</comment>
<keyword evidence="3 10" id="KW-0493">Microtubule</keyword>
<evidence type="ECO:0000256" key="9">
    <source>
        <dbReference type="PROSITE-ProRule" id="PRU00283"/>
    </source>
</evidence>
<protein>
    <recommendedName>
        <fullName evidence="10">Kinesin-like protein</fullName>
    </recommendedName>
</protein>
<evidence type="ECO:0000256" key="4">
    <source>
        <dbReference type="ARBA" id="ARBA00022741"/>
    </source>
</evidence>
<sequence length="736" mass="85423">MKRKECVKVVVRARPLQNKEIEEGRKRIVEVDTTRKEIIIQNIKGDGNEALRTFVFDEVFDMNSQQEQVYHNTALPIVESVMDGYNGTVFAYGQTGTGKTHTMEGKYDPPHERGITPRTFDHIIKVIEGTPNIQFLVRCSFLELYNEEVRDLLSPNHLTKLELREKPEQGVFVKDLSKIVVKSVAELNEWLKAGRANRKVGETKMNQESSRSHSIFTLTIESSEFGADQQQHIKSGKLNLVDLAGSERQSKTQAVGVRFEEAININLSLTTLGNVITSLVDGKSQHIPYRDSKLTRLLQDSLGGNTKTVMVANIGPADYNFDETMSTLRYASRAKKIQNNPKINEDPKDTMIREFQEQINKLKDELARKAGGVIGPNGQIQKIKEQVIEVEDEDELTELQQKAQKEKADLEQQIMQQRRQSTLQEEEKKQLQLKLKEKQKLEHNLKKEQDNMQKKLQELQEQLLHGDKMKEESRQKEKDLLKARMELEERSQQARRQAEELAKKEAMQMEQEQKYNSTKEEIEAKTQKLNNLIQKIKELKSQSQEQTQFRQRQKEELIEDNRESLRQLNLMNLIIEHFIPEDEEKRLKEKLEFSEEQDDWIIKEYEANPLKKPASAFFFRRAICNFSKMAINFGDANPRYRPENILQTDLDLPQRMTEDFSLEPSQKIQEVLNVALNEDEEEQLMIQNEKQANVYIEDPSIINKEAILNPPSNPNKVRLQSAIKKNARRPQSGFKK</sequence>
<evidence type="ECO:0000313" key="15">
    <source>
        <dbReference type="Proteomes" id="UP000688137"/>
    </source>
</evidence>
<keyword evidence="8" id="KW-0206">Cytoskeleton</keyword>
<evidence type="ECO:0000256" key="11">
    <source>
        <dbReference type="SAM" id="Coils"/>
    </source>
</evidence>
<dbReference type="InterPro" id="IPR019821">
    <property type="entry name" value="Kinesin_motor_CS"/>
</dbReference>
<dbReference type="GO" id="GO:0003777">
    <property type="term" value="F:microtubule motor activity"/>
    <property type="evidence" value="ECO:0007669"/>
    <property type="project" value="InterPro"/>
</dbReference>
<keyword evidence="5 9" id="KW-0067">ATP-binding</keyword>
<dbReference type="PROSITE" id="PS00411">
    <property type="entry name" value="KINESIN_MOTOR_1"/>
    <property type="match status" value="1"/>
</dbReference>
<evidence type="ECO:0000313" key="14">
    <source>
        <dbReference type="EMBL" id="CAD8079457.1"/>
    </source>
</evidence>
<accession>A0A8S1MGC0</accession>
<evidence type="ECO:0000256" key="1">
    <source>
        <dbReference type="ARBA" id="ARBA00004245"/>
    </source>
</evidence>
<gene>
    <name evidence="14" type="ORF">PPRIM_AZ9-3.1.T0620034</name>
</gene>
<keyword evidence="7 9" id="KW-0505">Motor protein</keyword>
<dbReference type="GO" id="GO:0005524">
    <property type="term" value="F:ATP binding"/>
    <property type="evidence" value="ECO:0007669"/>
    <property type="project" value="UniProtKB-UniRule"/>
</dbReference>
<feature type="region of interest" description="Disordered" evidence="12">
    <location>
        <begin position="706"/>
        <end position="736"/>
    </location>
</feature>
<dbReference type="PROSITE" id="PS50067">
    <property type="entry name" value="KINESIN_MOTOR_2"/>
    <property type="match status" value="1"/>
</dbReference>
<dbReference type="PANTHER" id="PTHR47968:SF50">
    <property type="entry name" value="KINESIN-LIKE PROTEIN"/>
    <property type="match status" value="1"/>
</dbReference>
<dbReference type="FunFam" id="3.40.850.10:FF:000029">
    <property type="entry name" value="Kinesin-like protein KIF17"/>
    <property type="match status" value="1"/>
</dbReference>
<dbReference type="GO" id="GO:0000278">
    <property type="term" value="P:mitotic cell cycle"/>
    <property type="evidence" value="ECO:0007669"/>
    <property type="project" value="TreeGrafter"/>
</dbReference>
<dbReference type="InterPro" id="IPR027640">
    <property type="entry name" value="Kinesin-like_fam"/>
</dbReference>
<dbReference type="EMBL" id="CAJJDM010000063">
    <property type="protein sequence ID" value="CAD8079457.1"/>
    <property type="molecule type" value="Genomic_DNA"/>
</dbReference>
<comment type="similarity">
    <text evidence="9 10">Belongs to the TRAFAC class myosin-kinesin ATPase superfamily. Kinesin family.</text>
</comment>
<dbReference type="InterPro" id="IPR001752">
    <property type="entry name" value="Kinesin_motor_dom"/>
</dbReference>
<evidence type="ECO:0000256" key="10">
    <source>
        <dbReference type="RuleBase" id="RU000394"/>
    </source>
</evidence>
<organism evidence="14 15">
    <name type="scientific">Paramecium primaurelia</name>
    <dbReference type="NCBI Taxonomy" id="5886"/>
    <lineage>
        <taxon>Eukaryota</taxon>
        <taxon>Sar</taxon>
        <taxon>Alveolata</taxon>
        <taxon>Ciliophora</taxon>
        <taxon>Intramacronucleata</taxon>
        <taxon>Oligohymenophorea</taxon>
        <taxon>Peniculida</taxon>
        <taxon>Parameciidae</taxon>
        <taxon>Paramecium</taxon>
    </lineage>
</organism>
<reference evidence="14" key="1">
    <citation type="submission" date="2021-01" db="EMBL/GenBank/DDBJ databases">
        <authorList>
            <consortium name="Genoscope - CEA"/>
            <person name="William W."/>
        </authorList>
    </citation>
    <scope>NUCLEOTIDE SEQUENCE</scope>
</reference>
<proteinExistence type="inferred from homology"/>
<comment type="subcellular location">
    <subcellularLocation>
        <location evidence="1">Cytoplasm</location>
        <location evidence="1">Cytoskeleton</location>
    </subcellularLocation>
</comment>
<evidence type="ECO:0000256" key="2">
    <source>
        <dbReference type="ARBA" id="ARBA00022490"/>
    </source>
</evidence>
<evidence type="ECO:0000256" key="3">
    <source>
        <dbReference type="ARBA" id="ARBA00022701"/>
    </source>
</evidence>
<dbReference type="AlphaFoldDB" id="A0A8S1MGC0"/>
<keyword evidence="6 11" id="KW-0175">Coiled coil</keyword>
<dbReference type="Proteomes" id="UP000688137">
    <property type="component" value="Unassembled WGS sequence"/>
</dbReference>
<evidence type="ECO:0000256" key="6">
    <source>
        <dbReference type="ARBA" id="ARBA00023054"/>
    </source>
</evidence>
<feature type="binding site" evidence="9">
    <location>
        <begin position="93"/>
        <end position="100"/>
    </location>
    <ligand>
        <name>ATP</name>
        <dbReference type="ChEBI" id="CHEBI:30616"/>
    </ligand>
</feature>
<keyword evidence="2" id="KW-0963">Cytoplasm</keyword>
<dbReference type="SMART" id="SM00129">
    <property type="entry name" value="KISc"/>
    <property type="match status" value="1"/>
</dbReference>
<dbReference type="GO" id="GO:0008017">
    <property type="term" value="F:microtubule binding"/>
    <property type="evidence" value="ECO:0007669"/>
    <property type="project" value="InterPro"/>
</dbReference>
<feature type="coiled-coil region" evidence="11">
    <location>
        <begin position="352"/>
        <end position="546"/>
    </location>
</feature>
<evidence type="ECO:0000259" key="13">
    <source>
        <dbReference type="PROSITE" id="PS50067"/>
    </source>
</evidence>
<dbReference type="OMA" id="MECLVEF"/>
<name>A0A8S1MGC0_PARPR</name>